<feature type="region of interest" description="Disordered" evidence="1">
    <location>
        <begin position="1"/>
        <end position="39"/>
    </location>
</feature>
<dbReference type="Proteomes" id="UP001324794">
    <property type="component" value="Chromosome"/>
</dbReference>
<sequence length="205" mass="22906">MLTKLKQWLSPSPSATHGHPGGHADSGPNVNGQASSRALENAREGDIDSFIEAVQRADAKGHSPWVLRDKAYLDTLRRALEFTLHRQVWLQREQEHVEHWQGRLLALRHGDGPPLGMVLACRPDDEAAWQLRFFFISEEWKGSGHGARLLTAARLSLSGVPLQTRLPLACHTAIQSLEAAGFQRMYVDAFEVASYEAPAQWDVRQ</sequence>
<dbReference type="Gene3D" id="3.40.630.30">
    <property type="match status" value="1"/>
</dbReference>
<name>A0ABZ0YIF2_9GAMM</name>
<keyword evidence="3" id="KW-1185">Reference proteome</keyword>
<feature type="compositionally biased region" description="Polar residues" evidence="1">
    <location>
        <begin position="28"/>
        <end position="38"/>
    </location>
</feature>
<protein>
    <submittedName>
        <fullName evidence="2">GNAT family N-acetyltransferase</fullName>
    </submittedName>
</protein>
<gene>
    <name evidence="2" type="ORF">SR894_17250</name>
</gene>
<organism evidence="2 3">
    <name type="scientific">Vreelandella neptunia</name>
    <dbReference type="NCBI Taxonomy" id="115551"/>
    <lineage>
        <taxon>Bacteria</taxon>
        <taxon>Pseudomonadati</taxon>
        <taxon>Pseudomonadota</taxon>
        <taxon>Gammaproteobacteria</taxon>
        <taxon>Oceanospirillales</taxon>
        <taxon>Halomonadaceae</taxon>
        <taxon>Vreelandella</taxon>
    </lineage>
</organism>
<evidence type="ECO:0000313" key="2">
    <source>
        <dbReference type="EMBL" id="WQH11880.1"/>
    </source>
</evidence>
<dbReference type="EMBL" id="CP140255">
    <property type="protein sequence ID" value="WQH11880.1"/>
    <property type="molecule type" value="Genomic_DNA"/>
</dbReference>
<proteinExistence type="predicted"/>
<evidence type="ECO:0000313" key="3">
    <source>
        <dbReference type="Proteomes" id="UP001324794"/>
    </source>
</evidence>
<dbReference type="InterPro" id="IPR016181">
    <property type="entry name" value="Acyl_CoA_acyltransferase"/>
</dbReference>
<dbReference type="RefSeq" id="WP_246638224.1">
    <property type="nucleotide sequence ID" value="NZ_CP140255.1"/>
</dbReference>
<evidence type="ECO:0000256" key="1">
    <source>
        <dbReference type="SAM" id="MobiDB-lite"/>
    </source>
</evidence>
<reference evidence="2 3" key="1">
    <citation type="submission" date="2023-11" db="EMBL/GenBank/DDBJ databases">
        <title>MicrobeMod: A computational toolkit for identifying prokaryotic methylation and restriction-modification with nanopore sequencing.</title>
        <authorList>
            <person name="Crits-Christoph A."/>
            <person name="Kang S.C."/>
            <person name="Lee H."/>
            <person name="Ostrov N."/>
        </authorList>
    </citation>
    <scope>NUCLEOTIDE SEQUENCE [LARGE SCALE GENOMIC DNA]</scope>
    <source>
        <strain evidence="2 3">ATCC BAA-805</strain>
    </source>
</reference>
<accession>A0ABZ0YIF2</accession>
<dbReference type="SUPFAM" id="SSF55729">
    <property type="entry name" value="Acyl-CoA N-acyltransferases (Nat)"/>
    <property type="match status" value="1"/>
</dbReference>